<feature type="binding site" evidence="5">
    <location>
        <position position="99"/>
    </location>
    <ligand>
        <name>S-adenosyl-L-methionine</name>
        <dbReference type="ChEBI" id="CHEBI:59789"/>
    </ligand>
</feature>
<organism evidence="6 7">
    <name type="scientific">Plastoroseomonas hellenica</name>
    <dbReference type="NCBI Taxonomy" id="2687306"/>
    <lineage>
        <taxon>Bacteria</taxon>
        <taxon>Pseudomonadati</taxon>
        <taxon>Pseudomonadota</taxon>
        <taxon>Alphaproteobacteria</taxon>
        <taxon>Acetobacterales</taxon>
        <taxon>Acetobacteraceae</taxon>
        <taxon>Plastoroseomonas</taxon>
    </lineage>
</organism>
<dbReference type="EMBL" id="JAAGBB010000028">
    <property type="protein sequence ID" value="MBR0666941.1"/>
    <property type="molecule type" value="Genomic_DNA"/>
</dbReference>
<feature type="binding site" evidence="5">
    <location>
        <position position="68"/>
    </location>
    <ligand>
        <name>S-adenosyl-L-methionine</name>
        <dbReference type="ChEBI" id="CHEBI:59789"/>
    </ligand>
</feature>
<sequence>MKPARLIAVGRLRAGPEAELFAQYNARLRPPLAVTEIPEARGSAAEVRRREGEAILAALPEATLAVALDLGGAAPDSEGFARLLTRWQESGRPLAFLIGGAEGLDPAVLASAEAKLALGPMTWPHFLVRGMLAEQLYRAQAIRDGHPYHRAWRP</sequence>
<evidence type="ECO:0000256" key="4">
    <source>
        <dbReference type="ARBA" id="ARBA00038303"/>
    </source>
</evidence>
<comment type="catalytic activity">
    <reaction evidence="5">
        <text>pseudouridine(1915) in 23S rRNA + S-adenosyl-L-methionine = N(3)-methylpseudouridine(1915) in 23S rRNA + S-adenosyl-L-homocysteine + H(+)</text>
        <dbReference type="Rhea" id="RHEA:42752"/>
        <dbReference type="Rhea" id="RHEA-COMP:10221"/>
        <dbReference type="Rhea" id="RHEA-COMP:10222"/>
        <dbReference type="ChEBI" id="CHEBI:15378"/>
        <dbReference type="ChEBI" id="CHEBI:57856"/>
        <dbReference type="ChEBI" id="CHEBI:59789"/>
        <dbReference type="ChEBI" id="CHEBI:65314"/>
        <dbReference type="ChEBI" id="CHEBI:74486"/>
        <dbReference type="EC" id="2.1.1.177"/>
    </reaction>
</comment>
<keyword evidence="3 5" id="KW-0949">S-adenosyl-L-methionine</keyword>
<dbReference type="PANTHER" id="PTHR33603">
    <property type="entry name" value="METHYLTRANSFERASE"/>
    <property type="match status" value="1"/>
</dbReference>
<comment type="function">
    <text evidence="5">Specifically methylates the pseudouridine at position 1915 (m3Psi1915) in 23S rRNA.</text>
</comment>
<comment type="subcellular location">
    <subcellularLocation>
        <location evidence="5">Cytoplasm</location>
    </subcellularLocation>
</comment>
<dbReference type="EC" id="2.1.1.177" evidence="5"/>
<dbReference type="InterPro" id="IPR029026">
    <property type="entry name" value="tRNA_m1G_MTases_N"/>
</dbReference>
<protein>
    <recommendedName>
        <fullName evidence="5">Ribosomal RNA large subunit methyltransferase H</fullName>
        <ecNumber evidence="5">2.1.1.177</ecNumber>
    </recommendedName>
    <alternativeName>
        <fullName evidence="5">23S rRNA (pseudouridine1915-N3)-methyltransferase</fullName>
    </alternativeName>
    <alternativeName>
        <fullName evidence="5">23S rRNA m3Psi1915 methyltransferase</fullName>
    </alternativeName>
    <alternativeName>
        <fullName evidence="5">rRNA (pseudouridine-N3-)-methyltransferase RlmH</fullName>
    </alternativeName>
</protein>
<reference evidence="7" key="1">
    <citation type="journal article" date="2021" name="Syst. Appl. Microbiol.">
        <title>Roseomonas hellenica sp. nov., isolated from roots of wild-growing Alkanna tinctoria.</title>
        <authorList>
            <person name="Rat A."/>
            <person name="Naranjo H.D."/>
            <person name="Lebbe L."/>
            <person name="Cnockaert M."/>
            <person name="Krigas N."/>
            <person name="Grigoriadou K."/>
            <person name="Maloupa E."/>
            <person name="Willems A."/>
        </authorList>
    </citation>
    <scope>NUCLEOTIDE SEQUENCE [LARGE SCALE GENOMIC DNA]</scope>
    <source>
        <strain evidence="7">LMG 31523</strain>
    </source>
</reference>
<feature type="binding site" evidence="5">
    <location>
        <begin position="118"/>
        <end position="123"/>
    </location>
    <ligand>
        <name>S-adenosyl-L-methionine</name>
        <dbReference type="ChEBI" id="CHEBI:59789"/>
    </ligand>
</feature>
<keyword evidence="1 5" id="KW-0489">Methyltransferase</keyword>
<accession>A0ABS5F346</accession>
<evidence type="ECO:0000256" key="5">
    <source>
        <dbReference type="HAMAP-Rule" id="MF_00658"/>
    </source>
</evidence>
<comment type="caution">
    <text evidence="6">The sequence shown here is derived from an EMBL/GenBank/DDBJ whole genome shotgun (WGS) entry which is preliminary data.</text>
</comment>
<dbReference type="InterPro" id="IPR029028">
    <property type="entry name" value="Alpha/beta_knot_MTases"/>
</dbReference>
<dbReference type="Gene3D" id="3.40.1280.10">
    <property type="match status" value="1"/>
</dbReference>
<dbReference type="InterPro" id="IPR003742">
    <property type="entry name" value="RlmH-like"/>
</dbReference>
<comment type="similarity">
    <text evidence="4 5">Belongs to the RNA methyltransferase RlmH family.</text>
</comment>
<name>A0ABS5F346_9PROT</name>
<dbReference type="Proteomes" id="UP001196870">
    <property type="component" value="Unassembled WGS sequence"/>
</dbReference>
<evidence type="ECO:0000313" key="6">
    <source>
        <dbReference type="EMBL" id="MBR0666941.1"/>
    </source>
</evidence>
<keyword evidence="5" id="KW-0963">Cytoplasm</keyword>
<dbReference type="SUPFAM" id="SSF75217">
    <property type="entry name" value="alpha/beta knot"/>
    <property type="match status" value="1"/>
</dbReference>
<evidence type="ECO:0000256" key="1">
    <source>
        <dbReference type="ARBA" id="ARBA00022603"/>
    </source>
</evidence>
<dbReference type="PANTHER" id="PTHR33603:SF1">
    <property type="entry name" value="RIBOSOMAL RNA LARGE SUBUNIT METHYLTRANSFERASE H"/>
    <property type="match status" value="1"/>
</dbReference>
<evidence type="ECO:0000256" key="3">
    <source>
        <dbReference type="ARBA" id="ARBA00022691"/>
    </source>
</evidence>
<evidence type="ECO:0000256" key="2">
    <source>
        <dbReference type="ARBA" id="ARBA00022679"/>
    </source>
</evidence>
<gene>
    <name evidence="5" type="primary">rlmH</name>
    <name evidence="6" type="ORF">GXW71_21450</name>
</gene>
<keyword evidence="5" id="KW-0698">rRNA processing</keyword>
<dbReference type="Pfam" id="PF02590">
    <property type="entry name" value="SPOUT_MTase"/>
    <property type="match status" value="1"/>
</dbReference>
<keyword evidence="7" id="KW-1185">Reference proteome</keyword>
<dbReference type="HAMAP" id="MF_00658">
    <property type="entry name" value="23SrRNA_methyltr_H"/>
    <property type="match status" value="1"/>
</dbReference>
<keyword evidence="2 5" id="KW-0808">Transferase</keyword>
<proteinExistence type="inferred from homology"/>
<dbReference type="RefSeq" id="WP_211854721.1">
    <property type="nucleotide sequence ID" value="NZ_JAAGBB010000028.1"/>
</dbReference>
<comment type="subunit">
    <text evidence="5">Homodimer.</text>
</comment>
<dbReference type="CDD" id="cd18081">
    <property type="entry name" value="RlmH-like"/>
    <property type="match status" value="1"/>
</dbReference>
<dbReference type="PIRSF" id="PIRSF004505">
    <property type="entry name" value="MT_bac"/>
    <property type="match status" value="1"/>
</dbReference>
<evidence type="ECO:0000313" key="7">
    <source>
        <dbReference type="Proteomes" id="UP001196870"/>
    </source>
</evidence>